<dbReference type="InterPro" id="IPR048971">
    <property type="entry name" value="Apc1_3rd"/>
</dbReference>
<evidence type="ECO:0000256" key="5">
    <source>
        <dbReference type="ARBA" id="ARBA00023306"/>
    </source>
</evidence>
<sequence length="616" mass="65965">RTLTLPVGQAMFLYRTKGNLPHDSIAIPRINTSARIIPMPSPVALIEKEPRDPSSASPVPDRLEWPDFHAGVAAALQLRVDPLDSANLEGVAGLDSSQISFNRPAGDLDGRHAGLLMGLGLTGQLGAMHSSQAYEYLKAKHDPTSVGVLLGLAVSYLGTSDPTVTSVVSIHLTALHPPRSSSLNVSGMTKSAAAVALGLLHFGTGRRSYADILLREMCGMTVTAVEDGTLCREAYALSCGFAFGIIMLGRGRDQSSAAKEGERLRTFRALILDEGNHRLPGLSHARSAPDINITSPAATVAVALTYLRSERKDVADILEIPDSLRTLDYVRPDLLLLRTLARNLVLWKGVAKSKEWVENQVPAFLATALAQAGKTADPDLEIARWSIVAGACFAIGFKYAGTAAAEAHATLIFFLDRLTRTSFLKSATVQGKIKRHALRSSLGVVAVALSMVMAGTGELNVLRRLRVAHGMFSEGVTYGSHLATHMALGLLFLGQGKHTLGNSDAAIAALLLALYPAFPSSPTENRAHLQAYRHLWVLAVEPRYLEARDVETGEPVFLPIRLRLAATPDDAAPVPPSTAAKTDAQAKQLVAPTLLPNLALIETIQVDSPRYWPFAL</sequence>
<dbReference type="GO" id="GO:0070979">
    <property type="term" value="P:protein K11-linked ubiquitination"/>
    <property type="evidence" value="ECO:0007669"/>
    <property type="project" value="TreeGrafter"/>
</dbReference>
<dbReference type="Gene3D" id="1.25.10.10">
    <property type="entry name" value="Leucine-rich Repeat Variant"/>
    <property type="match status" value="2"/>
</dbReference>
<keyword evidence="8" id="KW-1185">Reference proteome</keyword>
<dbReference type="OMA" id="YEGTAHR"/>
<dbReference type="PANTHER" id="PTHR12827:SF3">
    <property type="entry name" value="ANAPHASE-PROMOTING COMPLEX SUBUNIT 1"/>
    <property type="match status" value="1"/>
</dbReference>
<dbReference type="GO" id="GO:0031145">
    <property type="term" value="P:anaphase-promoting complex-dependent catabolic process"/>
    <property type="evidence" value="ECO:0007669"/>
    <property type="project" value="TreeGrafter"/>
</dbReference>
<evidence type="ECO:0000256" key="4">
    <source>
        <dbReference type="ARBA" id="ARBA00022776"/>
    </source>
</evidence>
<evidence type="ECO:0000259" key="6">
    <source>
        <dbReference type="Pfam" id="PF21282"/>
    </source>
</evidence>
<dbReference type="GO" id="GO:0051301">
    <property type="term" value="P:cell division"/>
    <property type="evidence" value="ECO:0007669"/>
    <property type="project" value="UniProtKB-KW"/>
</dbReference>
<feature type="non-terminal residue" evidence="7">
    <location>
        <position position="1"/>
    </location>
</feature>
<name>A0A0P9EK76_RHOGW</name>
<dbReference type="STRING" id="578459.A0A0P9EK76"/>
<keyword evidence="2" id="KW-0132">Cell division</keyword>
<dbReference type="InterPro" id="IPR024990">
    <property type="entry name" value="Apc1"/>
</dbReference>
<evidence type="ECO:0000256" key="2">
    <source>
        <dbReference type="ARBA" id="ARBA00022618"/>
    </source>
</evidence>
<keyword evidence="3" id="KW-0677">Repeat</keyword>
<evidence type="ECO:0000256" key="3">
    <source>
        <dbReference type="ARBA" id="ARBA00022737"/>
    </source>
</evidence>
<feature type="domain" description="Anaphase-promoting complex subunit 1 beta-sandwich" evidence="6">
    <location>
        <begin position="544"/>
        <end position="614"/>
    </location>
</feature>
<dbReference type="GO" id="GO:0007091">
    <property type="term" value="P:metaphase/anaphase transition of mitotic cell cycle"/>
    <property type="evidence" value="ECO:0007669"/>
    <property type="project" value="TreeGrafter"/>
</dbReference>
<proteinExistence type="inferred from homology"/>
<keyword evidence="4" id="KW-0498">Mitosis</keyword>
<organism evidence="7 8">
    <name type="scientific">Rhodotorula graminis (strain WP1)</name>
    <dbReference type="NCBI Taxonomy" id="578459"/>
    <lineage>
        <taxon>Eukaryota</taxon>
        <taxon>Fungi</taxon>
        <taxon>Dikarya</taxon>
        <taxon>Basidiomycota</taxon>
        <taxon>Pucciniomycotina</taxon>
        <taxon>Microbotryomycetes</taxon>
        <taxon>Sporidiobolales</taxon>
        <taxon>Sporidiobolaceae</taxon>
        <taxon>Rhodotorula</taxon>
    </lineage>
</organism>
<gene>
    <name evidence="7" type="ORF">RHOBADRAFT_1384</name>
</gene>
<evidence type="ECO:0000313" key="8">
    <source>
        <dbReference type="Proteomes" id="UP000053890"/>
    </source>
</evidence>
<reference evidence="7 8" key="1">
    <citation type="journal article" date="2015" name="Front. Microbiol.">
        <title>Genome sequence of the plant growth promoting endophytic yeast Rhodotorula graminis WP1.</title>
        <authorList>
            <person name="Firrincieli A."/>
            <person name="Otillar R."/>
            <person name="Salamov A."/>
            <person name="Schmutz J."/>
            <person name="Khan Z."/>
            <person name="Redman R.S."/>
            <person name="Fleck N.D."/>
            <person name="Lindquist E."/>
            <person name="Grigoriev I.V."/>
            <person name="Doty S.L."/>
        </authorList>
    </citation>
    <scope>NUCLEOTIDE SEQUENCE [LARGE SCALE GENOMIC DNA]</scope>
    <source>
        <strain evidence="7 8">WP1</strain>
    </source>
</reference>
<dbReference type="GeneID" id="28972610"/>
<dbReference type="EMBL" id="KQ474089">
    <property type="protein sequence ID" value="KPV72071.1"/>
    <property type="molecule type" value="Genomic_DNA"/>
</dbReference>
<keyword evidence="5" id="KW-0131">Cell cycle</keyword>
<dbReference type="AlphaFoldDB" id="A0A0P9EK76"/>
<comment type="similarity">
    <text evidence="1">Belongs to the APC1 family.</text>
</comment>
<protein>
    <recommendedName>
        <fullName evidence="6">Anaphase-promoting complex subunit 1 beta-sandwich domain-containing protein</fullName>
    </recommendedName>
</protein>
<dbReference type="PANTHER" id="PTHR12827">
    <property type="entry name" value="MEIOTIC CHECKPOINT REGULATOR TSG24 FAMILY MEMBER"/>
    <property type="match status" value="1"/>
</dbReference>
<evidence type="ECO:0000313" key="7">
    <source>
        <dbReference type="EMBL" id="KPV72071.1"/>
    </source>
</evidence>
<accession>A0A0P9EK76</accession>
<dbReference type="OrthoDB" id="26401at2759"/>
<dbReference type="RefSeq" id="XP_018268120.1">
    <property type="nucleotide sequence ID" value="XM_018412161.1"/>
</dbReference>
<dbReference type="InterPro" id="IPR011989">
    <property type="entry name" value="ARM-like"/>
</dbReference>
<evidence type="ECO:0000256" key="1">
    <source>
        <dbReference type="ARBA" id="ARBA00010547"/>
    </source>
</evidence>
<dbReference type="GO" id="GO:0005680">
    <property type="term" value="C:anaphase-promoting complex"/>
    <property type="evidence" value="ECO:0007669"/>
    <property type="project" value="InterPro"/>
</dbReference>
<dbReference type="GO" id="GO:0060090">
    <property type="term" value="F:molecular adaptor activity"/>
    <property type="evidence" value="ECO:0007669"/>
    <property type="project" value="TreeGrafter"/>
</dbReference>
<dbReference type="Pfam" id="PF21282">
    <property type="entry name" value="APC1_3rd"/>
    <property type="match status" value="1"/>
</dbReference>
<dbReference type="Proteomes" id="UP000053890">
    <property type="component" value="Unassembled WGS sequence"/>
</dbReference>
<feature type="non-terminal residue" evidence="7">
    <location>
        <position position="616"/>
    </location>
</feature>